<feature type="compositionally biased region" description="Polar residues" evidence="1">
    <location>
        <begin position="42"/>
        <end position="58"/>
    </location>
</feature>
<dbReference type="InterPro" id="IPR011042">
    <property type="entry name" value="6-blade_b-propeller_TolB-like"/>
</dbReference>
<gene>
    <name evidence="3" type="ORF">CRP01_11075</name>
</gene>
<dbReference type="OrthoDB" id="9770043at2"/>
<dbReference type="InterPro" id="IPR012938">
    <property type="entry name" value="Glc/Sorbosone_DH"/>
</dbReference>
<evidence type="ECO:0000313" key="3">
    <source>
        <dbReference type="EMBL" id="PHN06820.1"/>
    </source>
</evidence>
<dbReference type="Proteomes" id="UP000223913">
    <property type="component" value="Unassembled WGS sequence"/>
</dbReference>
<name>A0A2D0NEL3_FLAN2</name>
<keyword evidence="4" id="KW-1185">Reference proteome</keyword>
<dbReference type="InterPro" id="IPR011041">
    <property type="entry name" value="Quinoprot_gluc/sorb_DH_b-prop"/>
</dbReference>
<accession>A0A2D0NEL3</accession>
<evidence type="ECO:0000259" key="2">
    <source>
        <dbReference type="Pfam" id="PF07995"/>
    </source>
</evidence>
<dbReference type="AlphaFoldDB" id="A0A2D0NEL3"/>
<feature type="region of interest" description="Disordered" evidence="1">
    <location>
        <begin position="29"/>
        <end position="58"/>
    </location>
</feature>
<evidence type="ECO:0000256" key="1">
    <source>
        <dbReference type="SAM" id="MobiDB-lite"/>
    </source>
</evidence>
<dbReference type="Pfam" id="PF07995">
    <property type="entry name" value="GSDH"/>
    <property type="match status" value="1"/>
</dbReference>
<protein>
    <submittedName>
        <fullName evidence="3">Glucose dehydrogenase</fullName>
    </submittedName>
</protein>
<dbReference type="SUPFAM" id="SSF50952">
    <property type="entry name" value="Soluble quinoprotein glucose dehydrogenase"/>
    <property type="match status" value="1"/>
</dbReference>
<dbReference type="PANTHER" id="PTHR19328:SF75">
    <property type="entry name" value="ALDOSE SUGAR DEHYDROGENASE YLII"/>
    <property type="match status" value="1"/>
</dbReference>
<comment type="caution">
    <text evidence="3">The sequence shown here is derived from an EMBL/GenBank/DDBJ whole genome shotgun (WGS) entry which is preliminary data.</text>
</comment>
<proteinExistence type="predicted"/>
<feature type="domain" description="Glucose/Sorbosone dehydrogenase" evidence="2">
    <location>
        <begin position="70"/>
        <end position="404"/>
    </location>
</feature>
<organism evidence="3 4">
    <name type="scientific">Flavilitoribacter nigricans (strain ATCC 23147 / DSM 23189 / NBRC 102662 / NCIMB 1420 / SS-2)</name>
    <name type="common">Lewinella nigricans</name>
    <dbReference type="NCBI Taxonomy" id="1122177"/>
    <lineage>
        <taxon>Bacteria</taxon>
        <taxon>Pseudomonadati</taxon>
        <taxon>Bacteroidota</taxon>
        <taxon>Saprospiria</taxon>
        <taxon>Saprospirales</taxon>
        <taxon>Lewinellaceae</taxon>
        <taxon>Flavilitoribacter</taxon>
    </lineage>
</organism>
<dbReference type="PANTHER" id="PTHR19328">
    <property type="entry name" value="HEDGEHOG-INTERACTING PROTEIN"/>
    <property type="match status" value="1"/>
</dbReference>
<dbReference type="EMBL" id="PDUD01000017">
    <property type="protein sequence ID" value="PHN06820.1"/>
    <property type="molecule type" value="Genomic_DNA"/>
</dbReference>
<evidence type="ECO:0000313" key="4">
    <source>
        <dbReference type="Proteomes" id="UP000223913"/>
    </source>
</evidence>
<dbReference type="Gene3D" id="2.120.10.30">
    <property type="entry name" value="TolB, C-terminal domain"/>
    <property type="match status" value="1"/>
</dbReference>
<dbReference type="RefSeq" id="WP_099150075.1">
    <property type="nucleotide sequence ID" value="NZ_PDUD01000017.1"/>
</dbReference>
<reference evidence="3 4" key="1">
    <citation type="submission" date="2017-10" db="EMBL/GenBank/DDBJ databases">
        <title>The draft genome sequence of Lewinella nigricans NBRC 102662.</title>
        <authorList>
            <person name="Wang K."/>
        </authorList>
    </citation>
    <scope>NUCLEOTIDE SEQUENCE [LARGE SCALE GENOMIC DNA]</scope>
    <source>
        <strain evidence="3 4">NBRC 102662</strain>
    </source>
</reference>
<sequence>MPILRQYISFILIALGALTIDGPILAQTNPPVEQGRKEAPQQKPNFPEQTRVPTVGTPSPYTATIITDDLEFPWGLDFLPDGRMIVSEKPGNIRIISKDGKVSQPLAGVPPVRYQGSGGMYDLKLAPDFATSRRVFWTYVTTSEGDAMNCVTNGILSRDASRLENVEVIYRIQPTRGGRFHFGSRMLFDQDGRLYVTFGDRFRSGRPEVQQLNSALGKIIRINQDGTPAKGNPFAGKDKALAEIWSVGHRNPQGLAFNPVNGELWETEHGPRGGDEINVIQKGGNYGWPEVSFGLEYNGGAVNGTGLTEKEGTQQPVYYYDPAAAPSGMTFYDGNLLPEWKNNLFVAMLRGMHIARLVVDQKTGRIISEERILTEEGQRFRHVVQGPDGALYALTDHENGRLYRIGK</sequence>